<feature type="domain" description="DUF7082" evidence="2">
    <location>
        <begin position="143"/>
        <end position="296"/>
    </location>
</feature>
<dbReference type="AlphaFoldDB" id="A0A4S4MYP8"/>
<name>A0A4S4MYP8_9APHY</name>
<evidence type="ECO:0000313" key="3">
    <source>
        <dbReference type="EMBL" id="THH28530.1"/>
    </source>
</evidence>
<feature type="compositionally biased region" description="Low complexity" evidence="1">
    <location>
        <begin position="306"/>
        <end position="321"/>
    </location>
</feature>
<protein>
    <recommendedName>
        <fullName evidence="2">DUF7082 domain-containing protein</fullName>
    </recommendedName>
</protein>
<proteinExistence type="predicted"/>
<evidence type="ECO:0000313" key="4">
    <source>
        <dbReference type="Proteomes" id="UP000308730"/>
    </source>
</evidence>
<feature type="region of interest" description="Disordered" evidence="1">
    <location>
        <begin position="305"/>
        <end position="338"/>
    </location>
</feature>
<dbReference type="EMBL" id="SGPM01000173">
    <property type="protein sequence ID" value="THH28530.1"/>
    <property type="molecule type" value="Genomic_DNA"/>
</dbReference>
<evidence type="ECO:0000259" key="2">
    <source>
        <dbReference type="Pfam" id="PF23305"/>
    </source>
</evidence>
<dbReference type="InterPro" id="IPR055509">
    <property type="entry name" value="DUF7082"/>
</dbReference>
<dbReference type="Pfam" id="PF23305">
    <property type="entry name" value="DUF7082"/>
    <property type="match status" value="1"/>
</dbReference>
<gene>
    <name evidence="3" type="ORF">EUX98_g5657</name>
</gene>
<accession>A0A4S4MYP8</accession>
<keyword evidence="4" id="KW-1185">Reference proteome</keyword>
<dbReference type="PANTHER" id="PTHR39463:SF1">
    <property type="entry name" value="MEDUSA"/>
    <property type="match status" value="1"/>
</dbReference>
<evidence type="ECO:0000256" key="1">
    <source>
        <dbReference type="SAM" id="MobiDB-lite"/>
    </source>
</evidence>
<dbReference type="Proteomes" id="UP000308730">
    <property type="component" value="Unassembled WGS sequence"/>
</dbReference>
<dbReference type="GO" id="GO:0005634">
    <property type="term" value="C:nucleus"/>
    <property type="evidence" value="ECO:0007669"/>
    <property type="project" value="TreeGrafter"/>
</dbReference>
<sequence length="446" mass="49613">MFDRSVPYLYSSVFHCDLTLKGKTAGPVRVTVTFTHRSSEIIFLRLVLGKKALTTSVTQIAGGVWQLEAAAPHPNEVMYPSFDVPLAVQALQDSGDILDSLLVGQFTYDLSQTLHGTPPKTPSQILMRTQRSEPGKEMAESRRVTLELLASLDAMCADFSDEEISIGRRLIRFNRDIDGTRLKVSCEQIKQREYSEGSPVISCIYRRDNGYCYFTSVDVICLLEGLVGKTFEIEEKNRIRRNLEGFHPETVSKNRKGTEAFFTQIMEFPLPKPRHIEKDVKVFHWSLLGRALDKIIAKYSLYTHPTGGSSSSTQLSFSAASPTDMGAPPPIVPSHPHSDAYRAVASENPSYPTLDPQTGHFYNTDLSLSHNHFDFPSPANMAWFSASIYPLPTVSPSPSESSSTASELHAVPGSSYAACWPQAEELMIPFEPHVTPLYHQALVMHI</sequence>
<reference evidence="3 4" key="1">
    <citation type="submission" date="2019-02" db="EMBL/GenBank/DDBJ databases">
        <title>Genome sequencing of the rare red list fungi Antrodiella citrinella (Flaviporus citrinellus).</title>
        <authorList>
            <person name="Buettner E."/>
            <person name="Kellner H."/>
        </authorList>
    </citation>
    <scope>NUCLEOTIDE SEQUENCE [LARGE SCALE GENOMIC DNA]</scope>
    <source>
        <strain evidence="3 4">DSM 108506</strain>
    </source>
</reference>
<dbReference type="PANTHER" id="PTHR39463">
    <property type="entry name" value="MEDUSA"/>
    <property type="match status" value="1"/>
</dbReference>
<organism evidence="3 4">
    <name type="scientific">Antrodiella citrinella</name>
    <dbReference type="NCBI Taxonomy" id="2447956"/>
    <lineage>
        <taxon>Eukaryota</taxon>
        <taxon>Fungi</taxon>
        <taxon>Dikarya</taxon>
        <taxon>Basidiomycota</taxon>
        <taxon>Agaricomycotina</taxon>
        <taxon>Agaricomycetes</taxon>
        <taxon>Polyporales</taxon>
        <taxon>Steccherinaceae</taxon>
        <taxon>Antrodiella</taxon>
    </lineage>
</organism>
<comment type="caution">
    <text evidence="3">The sequence shown here is derived from an EMBL/GenBank/DDBJ whole genome shotgun (WGS) entry which is preliminary data.</text>
</comment>
<dbReference type="OrthoDB" id="1751210at2759"/>